<feature type="transmembrane region" description="Helical" evidence="7">
    <location>
        <begin position="425"/>
        <end position="446"/>
    </location>
</feature>
<evidence type="ECO:0000256" key="3">
    <source>
        <dbReference type="ARBA" id="ARBA00022692"/>
    </source>
</evidence>
<feature type="region of interest" description="Disordered" evidence="6">
    <location>
        <begin position="271"/>
        <end position="291"/>
    </location>
</feature>
<name>A0A1L7X9B2_9HELO</name>
<evidence type="ECO:0000256" key="7">
    <source>
        <dbReference type="SAM" id="Phobius"/>
    </source>
</evidence>
<dbReference type="STRING" id="576137.A0A1L7X9B2"/>
<dbReference type="EMBL" id="FJOG01000018">
    <property type="protein sequence ID" value="CZR61602.1"/>
    <property type="molecule type" value="Genomic_DNA"/>
</dbReference>
<dbReference type="InterPro" id="IPR011701">
    <property type="entry name" value="MFS"/>
</dbReference>
<feature type="domain" description="Major facilitator superfamily (MFS) profile" evidence="8">
    <location>
        <begin position="69"/>
        <end position="517"/>
    </location>
</feature>
<dbReference type="CDD" id="cd17323">
    <property type="entry name" value="MFS_Tpo1_MDR_like"/>
    <property type="match status" value="1"/>
</dbReference>
<dbReference type="PANTHER" id="PTHR23502:SF51">
    <property type="entry name" value="QUINIDINE RESISTANCE PROTEIN 1-RELATED"/>
    <property type="match status" value="1"/>
</dbReference>
<dbReference type="GO" id="GO:0005886">
    <property type="term" value="C:plasma membrane"/>
    <property type="evidence" value="ECO:0007669"/>
    <property type="project" value="TreeGrafter"/>
</dbReference>
<reference evidence="9 10" key="1">
    <citation type="submission" date="2016-03" db="EMBL/GenBank/DDBJ databases">
        <authorList>
            <person name="Ploux O."/>
        </authorList>
    </citation>
    <scope>NUCLEOTIDE SEQUENCE [LARGE SCALE GENOMIC DNA]</scope>
    <source>
        <strain evidence="9 10">UAMH 11012</strain>
    </source>
</reference>
<evidence type="ECO:0000313" key="10">
    <source>
        <dbReference type="Proteomes" id="UP000184330"/>
    </source>
</evidence>
<keyword evidence="3 7" id="KW-0812">Transmembrane</keyword>
<dbReference type="PANTHER" id="PTHR23502">
    <property type="entry name" value="MAJOR FACILITATOR SUPERFAMILY"/>
    <property type="match status" value="1"/>
</dbReference>
<dbReference type="FunFam" id="1.20.1720.10:FF:000009">
    <property type="entry name" value="MFS multidrug transporter"/>
    <property type="match status" value="1"/>
</dbReference>
<feature type="transmembrane region" description="Helical" evidence="7">
    <location>
        <begin position="400"/>
        <end position="419"/>
    </location>
</feature>
<feature type="transmembrane region" description="Helical" evidence="7">
    <location>
        <begin position="490"/>
        <end position="510"/>
    </location>
</feature>
<proteinExistence type="predicted"/>
<evidence type="ECO:0000256" key="2">
    <source>
        <dbReference type="ARBA" id="ARBA00022448"/>
    </source>
</evidence>
<feature type="transmembrane region" description="Helical" evidence="7">
    <location>
        <begin position="102"/>
        <end position="123"/>
    </location>
</feature>
<feature type="transmembrane region" description="Helical" evidence="7">
    <location>
        <begin position="193"/>
        <end position="215"/>
    </location>
</feature>
<feature type="compositionally biased region" description="Basic and acidic residues" evidence="6">
    <location>
        <begin position="522"/>
        <end position="537"/>
    </location>
</feature>
<dbReference type="AlphaFoldDB" id="A0A1L7X9B2"/>
<dbReference type="InterPro" id="IPR036259">
    <property type="entry name" value="MFS_trans_sf"/>
</dbReference>
<dbReference type="GO" id="GO:0022857">
    <property type="term" value="F:transmembrane transporter activity"/>
    <property type="evidence" value="ECO:0007669"/>
    <property type="project" value="InterPro"/>
</dbReference>
<evidence type="ECO:0000256" key="5">
    <source>
        <dbReference type="ARBA" id="ARBA00023136"/>
    </source>
</evidence>
<feature type="region of interest" description="Disordered" evidence="6">
    <location>
        <begin position="522"/>
        <end position="560"/>
    </location>
</feature>
<keyword evidence="5 7" id="KW-0472">Membrane</keyword>
<comment type="subcellular location">
    <subcellularLocation>
        <location evidence="1">Membrane</location>
        <topology evidence="1">Multi-pass membrane protein</topology>
    </subcellularLocation>
</comment>
<dbReference type="Gene3D" id="1.20.1250.20">
    <property type="entry name" value="MFS general substrate transporter like domains"/>
    <property type="match status" value="1"/>
</dbReference>
<feature type="compositionally biased region" description="Basic and acidic residues" evidence="6">
    <location>
        <begin position="13"/>
        <end position="28"/>
    </location>
</feature>
<organism evidence="9 10">
    <name type="scientific">Phialocephala subalpina</name>
    <dbReference type="NCBI Taxonomy" id="576137"/>
    <lineage>
        <taxon>Eukaryota</taxon>
        <taxon>Fungi</taxon>
        <taxon>Dikarya</taxon>
        <taxon>Ascomycota</taxon>
        <taxon>Pezizomycotina</taxon>
        <taxon>Leotiomycetes</taxon>
        <taxon>Helotiales</taxon>
        <taxon>Mollisiaceae</taxon>
        <taxon>Phialocephala</taxon>
        <taxon>Phialocephala fortinii species complex</taxon>
    </lineage>
</organism>
<evidence type="ECO:0000313" key="9">
    <source>
        <dbReference type="EMBL" id="CZR61602.1"/>
    </source>
</evidence>
<evidence type="ECO:0000259" key="8">
    <source>
        <dbReference type="PROSITE" id="PS50850"/>
    </source>
</evidence>
<dbReference type="Pfam" id="PF07690">
    <property type="entry name" value="MFS_1"/>
    <property type="match status" value="1"/>
</dbReference>
<keyword evidence="10" id="KW-1185">Reference proteome</keyword>
<evidence type="ECO:0000256" key="1">
    <source>
        <dbReference type="ARBA" id="ARBA00004141"/>
    </source>
</evidence>
<keyword evidence="2" id="KW-0813">Transport</keyword>
<feature type="region of interest" description="Disordered" evidence="6">
    <location>
        <begin position="1"/>
        <end position="29"/>
    </location>
</feature>
<sequence length="560" mass="61647">MSQSKYDAASSVDVEKQISKDDKARQDEDAIEAVSIKVSSNKIQEVLDTKEGPQGPPYTTFSESEKIFTVIIASFAALISPISGSIYYPALNPLAADLRVEVSTINLTITVYMIFQGLAPTFIGSISDKNGRRPAYLICFVLYLSANIGLALQTSYPALVCLRCLQSVGSSGTVALGSGTAADLVTRAERGKYIGYASMGVTLGPALGPVIGGLLTEFLGWRSIFWFLTILCGTMLVITVIAFPETSRSVVGDGSIPPQKWNVPLTRLIQQRRSRKSHEERNNQTITHPRRRPNPLEALYLACHKETGMILIFSALMYAGFFGILSSLPSQLQRRYNFNSLQIGLCYLPYGFGSLTSRWTVGTLTDWNFRRHAQRLGIPIVKNRQQRLQDFPIEVARLQIVLPMVYLGCVSVLIFGWVMHYRTNLAGPLITLFFTGNTVTGAFSGLNTLVIDINVQTPATATAASNLFRCLFGAGAVAAAVPLIDRVGMGWTGTFITALWLVLSPMLWCVKWYGKGWRDQKATRDEKKGNVGKEKINSDVQNVRVEPQHVGDEKDSAQRH</sequence>
<evidence type="ECO:0000256" key="6">
    <source>
        <dbReference type="SAM" id="MobiDB-lite"/>
    </source>
</evidence>
<dbReference type="SUPFAM" id="SSF103473">
    <property type="entry name" value="MFS general substrate transporter"/>
    <property type="match status" value="1"/>
</dbReference>
<dbReference type="PROSITE" id="PS50850">
    <property type="entry name" value="MFS"/>
    <property type="match status" value="1"/>
</dbReference>
<feature type="compositionally biased region" description="Basic and acidic residues" evidence="6">
    <location>
        <begin position="546"/>
        <end position="560"/>
    </location>
</feature>
<gene>
    <name evidence="9" type="ORF">PAC_11499</name>
</gene>
<feature type="transmembrane region" description="Helical" evidence="7">
    <location>
        <begin position="67"/>
        <end position="90"/>
    </location>
</feature>
<feature type="transmembrane region" description="Helical" evidence="7">
    <location>
        <begin position="309"/>
        <end position="328"/>
    </location>
</feature>
<keyword evidence="4 7" id="KW-1133">Transmembrane helix</keyword>
<evidence type="ECO:0000256" key="4">
    <source>
        <dbReference type="ARBA" id="ARBA00022989"/>
    </source>
</evidence>
<feature type="transmembrane region" description="Helical" evidence="7">
    <location>
        <begin position="467"/>
        <end position="484"/>
    </location>
</feature>
<protein>
    <submittedName>
        <fullName evidence="9">Related to MFS transporter</fullName>
    </submittedName>
</protein>
<accession>A0A1L7X9B2</accession>
<feature type="transmembrane region" description="Helical" evidence="7">
    <location>
        <begin position="224"/>
        <end position="243"/>
    </location>
</feature>
<feature type="transmembrane region" description="Helical" evidence="7">
    <location>
        <begin position="135"/>
        <end position="152"/>
    </location>
</feature>
<dbReference type="InterPro" id="IPR020846">
    <property type="entry name" value="MFS_dom"/>
</dbReference>
<dbReference type="Proteomes" id="UP000184330">
    <property type="component" value="Unassembled WGS sequence"/>
</dbReference>
<dbReference type="OrthoDB" id="2441642at2759"/>
<dbReference type="Gene3D" id="1.20.1720.10">
    <property type="entry name" value="Multidrug resistance protein D"/>
    <property type="match status" value="1"/>
</dbReference>